<protein>
    <submittedName>
        <fullName evidence="1">Uncharacterized protein</fullName>
    </submittedName>
</protein>
<gene>
    <name evidence="1" type="ORF">TELCIR_04952</name>
</gene>
<organism evidence="1 2">
    <name type="scientific">Teladorsagia circumcincta</name>
    <name type="common">Brown stomach worm</name>
    <name type="synonym">Ostertagia circumcincta</name>
    <dbReference type="NCBI Taxonomy" id="45464"/>
    <lineage>
        <taxon>Eukaryota</taxon>
        <taxon>Metazoa</taxon>
        <taxon>Ecdysozoa</taxon>
        <taxon>Nematoda</taxon>
        <taxon>Chromadorea</taxon>
        <taxon>Rhabditida</taxon>
        <taxon>Rhabditina</taxon>
        <taxon>Rhabditomorpha</taxon>
        <taxon>Strongyloidea</taxon>
        <taxon>Trichostrongylidae</taxon>
        <taxon>Teladorsagia</taxon>
    </lineage>
</organism>
<evidence type="ECO:0000313" key="2">
    <source>
        <dbReference type="Proteomes" id="UP000230423"/>
    </source>
</evidence>
<reference evidence="1 2" key="1">
    <citation type="submission" date="2015-09" db="EMBL/GenBank/DDBJ databases">
        <title>Draft genome of the parasitic nematode Teladorsagia circumcincta isolate WARC Sus (inbred).</title>
        <authorList>
            <person name="Mitreva M."/>
        </authorList>
    </citation>
    <scope>NUCLEOTIDE SEQUENCE [LARGE SCALE GENOMIC DNA]</scope>
    <source>
        <strain evidence="1 2">S</strain>
    </source>
</reference>
<dbReference type="Proteomes" id="UP000230423">
    <property type="component" value="Unassembled WGS sequence"/>
</dbReference>
<proteinExistence type="predicted"/>
<dbReference type="EMBL" id="KZ345523">
    <property type="protein sequence ID" value="PIO73087.1"/>
    <property type="molecule type" value="Genomic_DNA"/>
</dbReference>
<evidence type="ECO:0000313" key="1">
    <source>
        <dbReference type="EMBL" id="PIO73087.1"/>
    </source>
</evidence>
<name>A0A2G9US80_TELCI</name>
<dbReference type="AlphaFoldDB" id="A0A2G9US80"/>
<dbReference type="Gene3D" id="3.40.33.10">
    <property type="entry name" value="CAP"/>
    <property type="match status" value="1"/>
</dbReference>
<sequence>MAYQDIYEVGCNYDQCVDENNDVVDAAVACIYNKKVPEGATLYELGDTNGCENTPDVCTVPNAKCEGLLCEVPRDTPSFL</sequence>
<accession>A0A2G9US80</accession>
<dbReference type="InterPro" id="IPR035940">
    <property type="entry name" value="CAP_sf"/>
</dbReference>
<dbReference type="OrthoDB" id="5814083at2759"/>
<keyword evidence="2" id="KW-1185">Reference proteome</keyword>